<evidence type="ECO:0000313" key="2">
    <source>
        <dbReference type="Proteomes" id="UP000184047"/>
    </source>
</evidence>
<name>A0A1M5LQD5_9FLAO</name>
<evidence type="ECO:0008006" key="3">
    <source>
        <dbReference type="Google" id="ProtNLM"/>
    </source>
</evidence>
<protein>
    <recommendedName>
        <fullName evidence="3">DUF3892 domain-containing protein</fullName>
    </recommendedName>
</protein>
<gene>
    <name evidence="1" type="ORF">SAMN05421866_1179</name>
</gene>
<dbReference type="Pfam" id="PF13031">
    <property type="entry name" value="DUF3892"/>
    <property type="match status" value="1"/>
</dbReference>
<dbReference type="RefSeq" id="WP_073060864.1">
    <property type="nucleotide sequence ID" value="NZ_FQWT01000001.1"/>
</dbReference>
<accession>A0A1M5LQD5</accession>
<dbReference type="OrthoDB" id="1442704at2"/>
<keyword evidence="2" id="KW-1185">Reference proteome</keyword>
<dbReference type="InterPro" id="IPR024997">
    <property type="entry name" value="DUF3892"/>
</dbReference>
<dbReference type="EMBL" id="FQWT01000001">
    <property type="protein sequence ID" value="SHG67314.1"/>
    <property type="molecule type" value="Genomic_DNA"/>
</dbReference>
<reference evidence="2" key="1">
    <citation type="submission" date="2016-11" db="EMBL/GenBank/DDBJ databases">
        <authorList>
            <person name="Varghese N."/>
            <person name="Submissions S."/>
        </authorList>
    </citation>
    <scope>NUCLEOTIDE SEQUENCE [LARGE SCALE GENOMIC DNA]</scope>
    <source>
        <strain evidence="2">DSM 19055</strain>
    </source>
</reference>
<dbReference type="Proteomes" id="UP000184047">
    <property type="component" value="Unassembled WGS sequence"/>
</dbReference>
<dbReference type="AlphaFoldDB" id="A0A1M5LQD5"/>
<dbReference type="eggNOG" id="ENOG50311SC">
    <property type="taxonomic scope" value="Bacteria"/>
</dbReference>
<sequence length="104" mass="11945">MAKYAISGVWKNGDDVITHYAFHEMNEEGNFRAVKKSKSEAIKLLETSGNTAITWIWNYKDSKWNSGQNVVVANDSDGKYLKTSPDNKEMNNLKHLIDYYWIAP</sequence>
<organism evidence="1 2">
    <name type="scientific">Chryseobacterium oranimense</name>
    <dbReference type="NCBI Taxonomy" id="421058"/>
    <lineage>
        <taxon>Bacteria</taxon>
        <taxon>Pseudomonadati</taxon>
        <taxon>Bacteroidota</taxon>
        <taxon>Flavobacteriia</taxon>
        <taxon>Flavobacteriales</taxon>
        <taxon>Weeksellaceae</taxon>
        <taxon>Chryseobacterium group</taxon>
        <taxon>Chryseobacterium</taxon>
    </lineage>
</organism>
<evidence type="ECO:0000313" key="1">
    <source>
        <dbReference type="EMBL" id="SHG67314.1"/>
    </source>
</evidence>
<proteinExistence type="predicted"/>